<dbReference type="PANTHER" id="PTHR12461">
    <property type="entry name" value="HYPOXIA-INDUCIBLE FACTOR 1 ALPHA INHIBITOR-RELATED"/>
    <property type="match status" value="1"/>
</dbReference>
<dbReference type="Gene3D" id="2.60.120.650">
    <property type="entry name" value="Cupin"/>
    <property type="match status" value="1"/>
</dbReference>
<feature type="domain" description="JmjC" evidence="3">
    <location>
        <begin position="133"/>
        <end position="283"/>
    </location>
</feature>
<dbReference type="InterPro" id="IPR041667">
    <property type="entry name" value="Cupin_8"/>
</dbReference>
<dbReference type="Proteomes" id="UP001291623">
    <property type="component" value="Unassembled WGS sequence"/>
</dbReference>
<comment type="caution">
    <text evidence="4">The sequence shown here is derived from an EMBL/GenBank/DDBJ whole genome shotgun (WGS) entry which is preliminary data.</text>
</comment>
<dbReference type="PANTHER" id="PTHR12461:SF102">
    <property type="entry name" value="LYSINE-SPECIFIC DEMETHYLASE JMJ31"/>
    <property type="match status" value="1"/>
</dbReference>
<accession>A0AAE1VBP5</accession>
<feature type="region of interest" description="Disordered" evidence="2">
    <location>
        <begin position="391"/>
        <end position="433"/>
    </location>
</feature>
<evidence type="ECO:0000256" key="1">
    <source>
        <dbReference type="ARBA" id="ARBA00006801"/>
    </source>
</evidence>
<evidence type="ECO:0000259" key="3">
    <source>
        <dbReference type="PROSITE" id="PS51184"/>
    </source>
</evidence>
<evidence type="ECO:0000256" key="2">
    <source>
        <dbReference type="SAM" id="MobiDB-lite"/>
    </source>
</evidence>
<reference evidence="4" key="1">
    <citation type="submission" date="2023-12" db="EMBL/GenBank/DDBJ databases">
        <title>Genome assembly of Anisodus tanguticus.</title>
        <authorList>
            <person name="Wang Y.-J."/>
        </authorList>
    </citation>
    <scope>NUCLEOTIDE SEQUENCE</scope>
    <source>
        <strain evidence="4">KB-2021</strain>
        <tissue evidence="4">Leaf</tissue>
    </source>
</reference>
<dbReference type="AlphaFoldDB" id="A0AAE1VBP5"/>
<sequence length="547" mass="61114">MVEENLRIHTFTEIPSPEIFSSQIEPKNVPTVFKECIMNWKAFSKWNPSHGGLIYVQERVGSVAVEAMLSRSSPVFYCDIRSHERVPLSFSTFIRYCLCLLENRDGKQDDFFESQKHSLAVSDTEQIDLLFGEAPQQFYLAQPLPLETKIVASVNLWMNSMKARSSTQYDPHHNLLCIVSGCKEVTLWPPSATPYLYTRPLYGEASNHSSVTLEEPDLSVYPRSACLNGFLQKVVLHAGDALFIPEGWFQFVVCTYLFCQLRTGYINSTIWLSPESTGVVILLECFPTEALLADAFDVNLTMNLLFIKDVFVYTIAGDGSNIYCGKLSNVTICFELVEWFELVKNGWGAAGGGGGVHLMLPGLGQNKMLHFPSSGMDKTMTCTTSHANNAYRDHGHQGINRNCGNKSSNDELRYSSAGENDETNKRKEDSSSINDDPVANLILTLHPLTIRNVFLAMADNFPRTLEALVLHALTPVGSEILTRKFEEMDQLISEDQYIFYGVFDDQSAAMDALLNGKELFSHQCVMSIPIVKAGFTLIEFSSLVTVA</sequence>
<dbReference type="Pfam" id="PF13621">
    <property type="entry name" value="Cupin_8"/>
    <property type="match status" value="1"/>
</dbReference>
<evidence type="ECO:0000313" key="4">
    <source>
        <dbReference type="EMBL" id="KAK4355494.1"/>
    </source>
</evidence>
<name>A0AAE1VBP5_9SOLA</name>
<keyword evidence="5" id="KW-1185">Reference proteome</keyword>
<dbReference type="PROSITE" id="PS51184">
    <property type="entry name" value="JMJC"/>
    <property type="match status" value="1"/>
</dbReference>
<comment type="similarity">
    <text evidence="1">Belongs to the JARID1 histone demethylase family.</text>
</comment>
<dbReference type="InterPro" id="IPR003347">
    <property type="entry name" value="JmjC_dom"/>
</dbReference>
<dbReference type="EMBL" id="JAVYJV010000013">
    <property type="protein sequence ID" value="KAK4355494.1"/>
    <property type="molecule type" value="Genomic_DNA"/>
</dbReference>
<evidence type="ECO:0000313" key="5">
    <source>
        <dbReference type="Proteomes" id="UP001291623"/>
    </source>
</evidence>
<protein>
    <recommendedName>
        <fullName evidence="3">JmjC domain-containing protein</fullName>
    </recommendedName>
</protein>
<organism evidence="4 5">
    <name type="scientific">Anisodus tanguticus</name>
    <dbReference type="NCBI Taxonomy" id="243964"/>
    <lineage>
        <taxon>Eukaryota</taxon>
        <taxon>Viridiplantae</taxon>
        <taxon>Streptophyta</taxon>
        <taxon>Embryophyta</taxon>
        <taxon>Tracheophyta</taxon>
        <taxon>Spermatophyta</taxon>
        <taxon>Magnoliopsida</taxon>
        <taxon>eudicotyledons</taxon>
        <taxon>Gunneridae</taxon>
        <taxon>Pentapetalae</taxon>
        <taxon>asterids</taxon>
        <taxon>lamiids</taxon>
        <taxon>Solanales</taxon>
        <taxon>Solanaceae</taxon>
        <taxon>Solanoideae</taxon>
        <taxon>Hyoscyameae</taxon>
        <taxon>Anisodus</taxon>
    </lineage>
</organism>
<proteinExistence type="inferred from homology"/>
<gene>
    <name evidence="4" type="ORF">RND71_024465</name>
</gene>
<dbReference type="SUPFAM" id="SSF51197">
    <property type="entry name" value="Clavaminate synthase-like"/>
    <property type="match status" value="1"/>
</dbReference>